<evidence type="ECO:0000313" key="4">
    <source>
        <dbReference type="EMBL" id="PQV57088.1"/>
    </source>
</evidence>
<dbReference type="SUPFAM" id="SSF50886">
    <property type="entry name" value="D-aminopeptidase, middle and C-terminal domains"/>
    <property type="match status" value="2"/>
</dbReference>
<dbReference type="SUPFAM" id="SSF56601">
    <property type="entry name" value="beta-lactamase/transpeptidase-like"/>
    <property type="match status" value="1"/>
</dbReference>
<name>A0A2S8S8Q1_9RHOB</name>
<sequence length="536" mass="57907">MGAREGAMTGIDMAALERALDLLPGQYRGPAGVAGVVKDGQIVARRAWGYADMATRLPMTAALRMPLCSISKQMTCALLLDLFEQPEDLAPLLPDLLPRFRGVLPGIAQLCHNQSGLRDYWALTVLQGAAPEGRFTLEDGLALLATAEEGHFAPGACYSYSNGNFRLLAELIARATGRDFGALLEDRILRRAGMPTARLAADTRDRIDGVIGYEGNDEVGFLPARSAISWTGDAGVVASLDDMLAWERHIDATRDDPAGLYRRISAPVTFADGAPAPYAYGLRRYRHAGHEVTGHGGGIRGFCSFRLHVADARLSVVVIFNHEASAMRAAEGLMTAALRGPAPAAPVAAHGWGGLWLDDENGLFLRCTDTAEGVRLHYAVSPVMLRPLDDRHAEAPGLALRREGEEMVMERRAENLTVRARPLVPLDRADADDIAGRYHAPGIGAALEIVARDGAAYIGFDGMLGQGPMERMYPLARDLWSVTSRRAMDAAPPGEWTLCIHRAETGEVTGLTLGCWLARAIRYHRDGRAMSLPHPP</sequence>
<dbReference type="Proteomes" id="UP000238338">
    <property type="component" value="Unassembled WGS sequence"/>
</dbReference>
<reference evidence="4 5" key="1">
    <citation type="submission" date="2018-02" db="EMBL/GenBank/DDBJ databases">
        <title>Genomic Encyclopedia of Archaeal and Bacterial Type Strains, Phase II (KMG-II): from individual species to whole genera.</title>
        <authorList>
            <person name="Goeker M."/>
        </authorList>
    </citation>
    <scope>NUCLEOTIDE SEQUENCE [LARGE SCALE GENOMIC DNA]</scope>
    <source>
        <strain evidence="4 5">DSM 18921</strain>
    </source>
</reference>
<dbReference type="Pfam" id="PF07930">
    <property type="entry name" value="DAP_B"/>
    <property type="match status" value="1"/>
</dbReference>
<evidence type="ECO:0000256" key="1">
    <source>
        <dbReference type="ARBA" id="ARBA00022438"/>
    </source>
</evidence>
<gene>
    <name evidence="4" type="ORF">LX70_01947</name>
</gene>
<dbReference type="Pfam" id="PF00144">
    <property type="entry name" value="Beta-lactamase"/>
    <property type="match status" value="1"/>
</dbReference>
<keyword evidence="1 4" id="KW-0378">Hydrolase</keyword>
<evidence type="ECO:0000313" key="5">
    <source>
        <dbReference type="Proteomes" id="UP000238338"/>
    </source>
</evidence>
<dbReference type="GO" id="GO:0004177">
    <property type="term" value="F:aminopeptidase activity"/>
    <property type="evidence" value="ECO:0007669"/>
    <property type="project" value="UniProtKB-KW"/>
</dbReference>
<comment type="caution">
    <text evidence="4">The sequence shown here is derived from an EMBL/GenBank/DDBJ whole genome shotgun (WGS) entry which is preliminary data.</text>
</comment>
<feature type="domain" description="D-aminopeptidase" evidence="3">
    <location>
        <begin position="349"/>
        <end position="524"/>
    </location>
</feature>
<keyword evidence="5" id="KW-1185">Reference proteome</keyword>
<dbReference type="EMBL" id="PVEP01000003">
    <property type="protein sequence ID" value="PQV57088.1"/>
    <property type="molecule type" value="Genomic_DNA"/>
</dbReference>
<dbReference type="PANTHER" id="PTHR46825">
    <property type="entry name" value="D-ALANYL-D-ALANINE-CARBOXYPEPTIDASE/ENDOPEPTIDASE AMPH"/>
    <property type="match status" value="1"/>
</dbReference>
<dbReference type="InterPro" id="IPR027279">
    <property type="entry name" value="D_amino_pept/lipop_sf"/>
</dbReference>
<dbReference type="InterPro" id="IPR001466">
    <property type="entry name" value="Beta-lactam-related"/>
</dbReference>
<feature type="domain" description="Beta-lactamase-related" evidence="2">
    <location>
        <begin position="17"/>
        <end position="333"/>
    </location>
</feature>
<organism evidence="4 5">
    <name type="scientific">Albidovulum denitrificans</name>
    <dbReference type="NCBI Taxonomy" id="404881"/>
    <lineage>
        <taxon>Bacteria</taxon>
        <taxon>Pseudomonadati</taxon>
        <taxon>Pseudomonadota</taxon>
        <taxon>Alphaproteobacteria</taxon>
        <taxon>Rhodobacterales</taxon>
        <taxon>Paracoccaceae</taxon>
        <taxon>Albidovulum</taxon>
    </lineage>
</organism>
<proteinExistence type="predicted"/>
<dbReference type="Gene3D" id="3.40.710.10">
    <property type="entry name" value="DD-peptidase/beta-lactamase superfamily"/>
    <property type="match status" value="1"/>
</dbReference>
<accession>A0A2S8S8Q1</accession>
<keyword evidence="1 4" id="KW-0645">Protease</keyword>
<dbReference type="Gene3D" id="2.40.128.50">
    <property type="match status" value="2"/>
</dbReference>
<evidence type="ECO:0000259" key="2">
    <source>
        <dbReference type="Pfam" id="PF00144"/>
    </source>
</evidence>
<dbReference type="PANTHER" id="PTHR46825:SF9">
    <property type="entry name" value="BETA-LACTAMASE-RELATED DOMAIN-CONTAINING PROTEIN"/>
    <property type="match status" value="1"/>
</dbReference>
<dbReference type="InterPro" id="IPR050491">
    <property type="entry name" value="AmpC-like"/>
</dbReference>
<protein>
    <submittedName>
        <fullName evidence="4">D-aminopeptidase</fullName>
    </submittedName>
</protein>
<dbReference type="InterPro" id="IPR012856">
    <property type="entry name" value="DAP_B_dom"/>
</dbReference>
<dbReference type="InterPro" id="IPR012338">
    <property type="entry name" value="Beta-lactam/transpept-like"/>
</dbReference>
<dbReference type="NCBIfam" id="NF009622">
    <property type="entry name" value="PRK13128.1"/>
    <property type="match status" value="1"/>
</dbReference>
<keyword evidence="1 4" id="KW-0031">Aminopeptidase</keyword>
<evidence type="ECO:0000259" key="3">
    <source>
        <dbReference type="Pfam" id="PF07930"/>
    </source>
</evidence>
<dbReference type="AlphaFoldDB" id="A0A2S8S8Q1"/>